<sequence>MHPINISRIAIDNPNGYEMENNHYSSCSSFTFVF</sequence>
<name>A0A383BWI2_9ZZZZ</name>
<organism evidence="1">
    <name type="scientific">marine metagenome</name>
    <dbReference type="NCBI Taxonomy" id="408172"/>
    <lineage>
        <taxon>unclassified sequences</taxon>
        <taxon>metagenomes</taxon>
        <taxon>ecological metagenomes</taxon>
    </lineage>
</organism>
<reference evidence="1" key="1">
    <citation type="submission" date="2018-05" db="EMBL/GenBank/DDBJ databases">
        <authorList>
            <person name="Lanie J.A."/>
            <person name="Ng W.-L."/>
            <person name="Kazmierczak K.M."/>
            <person name="Andrzejewski T.M."/>
            <person name="Davidsen T.M."/>
            <person name="Wayne K.J."/>
            <person name="Tettelin H."/>
            <person name="Glass J.I."/>
            <person name="Rusch D."/>
            <person name="Podicherti R."/>
            <person name="Tsui H.-C.T."/>
            <person name="Winkler M.E."/>
        </authorList>
    </citation>
    <scope>NUCLEOTIDE SEQUENCE</scope>
</reference>
<accession>A0A383BWI2</accession>
<dbReference type="EMBL" id="UINC01203396">
    <property type="protein sequence ID" value="SVE23625.1"/>
    <property type="molecule type" value="Genomic_DNA"/>
</dbReference>
<protein>
    <submittedName>
        <fullName evidence="1">Uncharacterized protein</fullName>
    </submittedName>
</protein>
<gene>
    <name evidence="1" type="ORF">METZ01_LOCUS476479</name>
</gene>
<evidence type="ECO:0000313" key="1">
    <source>
        <dbReference type="EMBL" id="SVE23625.1"/>
    </source>
</evidence>
<proteinExistence type="predicted"/>
<dbReference type="AlphaFoldDB" id="A0A383BWI2"/>